<evidence type="ECO:0000313" key="2">
    <source>
        <dbReference type="EMBL" id="SPO03778.1"/>
    </source>
</evidence>
<reference evidence="2" key="1">
    <citation type="submission" date="2018-03" db="EMBL/GenBank/DDBJ databases">
        <authorList>
            <person name="Guldener U."/>
        </authorList>
    </citation>
    <scope>NUCLEOTIDE SEQUENCE</scope>
</reference>
<dbReference type="GO" id="GO:0003676">
    <property type="term" value="F:nucleic acid binding"/>
    <property type="evidence" value="ECO:0007669"/>
    <property type="project" value="InterPro"/>
</dbReference>
<comment type="caution">
    <text evidence="2">The sequence shown here is derived from an EMBL/GenBank/DDBJ whole genome shotgun (WGS) entry which is preliminary data.</text>
</comment>
<evidence type="ECO:0008006" key="4">
    <source>
        <dbReference type="Google" id="ProtNLM"/>
    </source>
</evidence>
<evidence type="ECO:0000256" key="1">
    <source>
        <dbReference type="SAM" id="MobiDB-lite"/>
    </source>
</evidence>
<feature type="compositionally biased region" description="Polar residues" evidence="1">
    <location>
        <begin position="52"/>
        <end position="62"/>
    </location>
</feature>
<protein>
    <recommendedName>
        <fullName evidence="4">RRM domain-containing protein</fullName>
    </recommendedName>
</protein>
<dbReference type="Proteomes" id="UP001187682">
    <property type="component" value="Unassembled WGS sequence"/>
</dbReference>
<organism evidence="2 3">
    <name type="scientific">Cephalotrichum gorgonifer</name>
    <dbReference type="NCBI Taxonomy" id="2041049"/>
    <lineage>
        <taxon>Eukaryota</taxon>
        <taxon>Fungi</taxon>
        <taxon>Dikarya</taxon>
        <taxon>Ascomycota</taxon>
        <taxon>Pezizomycotina</taxon>
        <taxon>Sordariomycetes</taxon>
        <taxon>Hypocreomycetidae</taxon>
        <taxon>Microascales</taxon>
        <taxon>Microascaceae</taxon>
        <taxon>Cephalotrichum</taxon>
    </lineage>
</organism>
<name>A0AAE8SWK8_9PEZI</name>
<accession>A0AAE8SWK8</accession>
<dbReference type="PANTHER" id="PTHR23204">
    <property type="entry name" value="CLEAVAGE AND POLYADENYLATION SPECIFIC FACTOR"/>
    <property type="match status" value="1"/>
</dbReference>
<proteinExistence type="predicted"/>
<dbReference type="AlphaFoldDB" id="A0AAE8SWK8"/>
<feature type="compositionally biased region" description="Basic and acidic residues" evidence="1">
    <location>
        <begin position="20"/>
        <end position="51"/>
    </location>
</feature>
<feature type="region of interest" description="Disordered" evidence="1">
    <location>
        <begin position="387"/>
        <end position="455"/>
    </location>
</feature>
<sequence>MADEEFEIDLYGDDNAASEQNHEQNQEQNHEQSHEQSHETQAPSDDHRDESNAYNDDSNAQHANGDDHYDDDSAARETDRESRDPPQQGVKRKGGSEYDDRPVDPNATAALMLSDLSWWVTDDGVRAYAREVGCEDEIKDLTFSEHKVNGKSKGQVYVEFVSQQAATAVKHYIDSLSSESGQSAHKKVMVSYSMAGSNPFRTLPKDGTSRPGKDMQNRSTSGSGYGDAGQGAMGGTNYRGNYRGRGGGYSQHRGGMHTHQGNFNNNNRNFTPTGGMVGGYNQNQMFNNPMAGGNFGFNRGGMMNMGMQRGGGGMRGGRGGMPGGGMPGGMPGGGMPGVGMPGGGMMGVNPMGGMPNPMGGMGMNMMGGGMQVLAEYGTFASSHFTSRTRADLGKSPEQRRRPALGPSTTSSTPITITPRFGGGMQAPFGPGFFPQMGTGNQEWGNPHGAKRPRPE</sequence>
<dbReference type="InterPro" id="IPR035979">
    <property type="entry name" value="RBD_domain_sf"/>
</dbReference>
<feature type="compositionally biased region" description="Basic and acidic residues" evidence="1">
    <location>
        <begin position="203"/>
        <end position="216"/>
    </location>
</feature>
<dbReference type="GO" id="GO:0006397">
    <property type="term" value="P:mRNA processing"/>
    <property type="evidence" value="ECO:0007669"/>
    <property type="project" value="UniProtKB-KW"/>
</dbReference>
<dbReference type="SUPFAM" id="SSF54928">
    <property type="entry name" value="RNA-binding domain, RBD"/>
    <property type="match status" value="1"/>
</dbReference>
<dbReference type="GO" id="GO:0005634">
    <property type="term" value="C:nucleus"/>
    <property type="evidence" value="ECO:0007669"/>
    <property type="project" value="UniProtKB-SubCell"/>
</dbReference>
<feature type="region of interest" description="Disordered" evidence="1">
    <location>
        <begin position="199"/>
        <end position="240"/>
    </location>
</feature>
<feature type="compositionally biased region" description="Low complexity" evidence="1">
    <location>
        <begin position="406"/>
        <end position="418"/>
    </location>
</feature>
<feature type="compositionally biased region" description="Basic and acidic residues" evidence="1">
    <location>
        <begin position="94"/>
        <end position="103"/>
    </location>
</feature>
<dbReference type="Gene3D" id="3.30.70.330">
    <property type="match status" value="1"/>
</dbReference>
<dbReference type="EMBL" id="ONZQ02000009">
    <property type="protein sequence ID" value="SPO03778.1"/>
    <property type="molecule type" value="Genomic_DNA"/>
</dbReference>
<evidence type="ECO:0000313" key="3">
    <source>
        <dbReference type="Proteomes" id="UP001187682"/>
    </source>
</evidence>
<gene>
    <name evidence="2" type="ORF">DNG_06461</name>
</gene>
<keyword evidence="3" id="KW-1185">Reference proteome</keyword>
<feature type="compositionally biased region" description="Acidic residues" evidence="1">
    <location>
        <begin position="1"/>
        <end position="12"/>
    </location>
</feature>
<feature type="compositionally biased region" description="Basic and acidic residues" evidence="1">
    <location>
        <begin position="64"/>
        <end position="84"/>
    </location>
</feature>
<feature type="region of interest" description="Disordered" evidence="1">
    <location>
        <begin position="1"/>
        <end position="104"/>
    </location>
</feature>
<dbReference type="InterPro" id="IPR012677">
    <property type="entry name" value="Nucleotide-bd_a/b_plait_sf"/>
</dbReference>
<feature type="compositionally biased region" description="Basic and acidic residues" evidence="1">
    <location>
        <begin position="388"/>
        <end position="400"/>
    </location>
</feature>
<feature type="compositionally biased region" description="Gly residues" evidence="1">
    <location>
        <begin position="223"/>
        <end position="234"/>
    </location>
</feature>
<dbReference type="InterPro" id="IPR034772">
    <property type="entry name" value="CPSF6/7"/>
</dbReference>